<keyword evidence="1" id="KW-0472">Membrane</keyword>
<dbReference type="EMBL" id="QRAN01000005">
    <property type="protein sequence ID" value="RLQ22592.1"/>
    <property type="molecule type" value="Genomic_DNA"/>
</dbReference>
<feature type="transmembrane region" description="Helical" evidence="1">
    <location>
        <begin position="49"/>
        <end position="74"/>
    </location>
</feature>
<keyword evidence="1" id="KW-1133">Transmembrane helix</keyword>
<keyword evidence="1" id="KW-0812">Transmembrane</keyword>
<reference evidence="2 3" key="1">
    <citation type="submission" date="2018-07" db="EMBL/GenBank/DDBJ databases">
        <title>Halioglobus sp. genome submission.</title>
        <authorList>
            <person name="Ye M.-Q."/>
            <person name="Du Z.-J."/>
        </authorList>
    </citation>
    <scope>NUCLEOTIDE SEQUENCE [LARGE SCALE GENOMIC DNA]</scope>
    <source>
        <strain evidence="2 3">U0301</strain>
    </source>
</reference>
<name>A0A3L7E2X2_9GAMM</name>
<comment type="caution">
    <text evidence="2">The sequence shown here is derived from an EMBL/GenBank/DDBJ whole genome shotgun (WGS) entry which is preliminary data.</text>
</comment>
<evidence type="ECO:0000256" key="1">
    <source>
        <dbReference type="SAM" id="Phobius"/>
    </source>
</evidence>
<proteinExistence type="predicted"/>
<gene>
    <name evidence="2" type="ORF">DWB85_06295</name>
</gene>
<protein>
    <recommendedName>
        <fullName evidence="4">Transmembrane protein (PGPGW)</fullName>
    </recommendedName>
</protein>
<organism evidence="2 3">
    <name type="scientific">Seongchinamella sediminis</name>
    <dbReference type="NCBI Taxonomy" id="2283635"/>
    <lineage>
        <taxon>Bacteria</taxon>
        <taxon>Pseudomonadati</taxon>
        <taxon>Pseudomonadota</taxon>
        <taxon>Gammaproteobacteria</taxon>
        <taxon>Cellvibrionales</taxon>
        <taxon>Halieaceae</taxon>
        <taxon>Seongchinamella</taxon>
    </lineage>
</organism>
<dbReference type="Proteomes" id="UP000265509">
    <property type="component" value="Unassembled WGS sequence"/>
</dbReference>
<evidence type="ECO:0000313" key="3">
    <source>
        <dbReference type="Proteomes" id="UP000265509"/>
    </source>
</evidence>
<sequence>MPDILLWGSVISVLSLLALVVTVPWVVSRLPVDYFSSRHRHRLQTRNSIVGWVLSLLKNLLGALLVMLGFILLFTPGQGILVTLVGLLIMNFPGKYRLERALVARQSVLRSLNWLRHKQSLPPFEAPLPLSEAAD</sequence>
<evidence type="ECO:0000313" key="2">
    <source>
        <dbReference type="EMBL" id="RLQ22592.1"/>
    </source>
</evidence>
<feature type="transmembrane region" description="Helical" evidence="1">
    <location>
        <begin position="6"/>
        <end position="28"/>
    </location>
</feature>
<keyword evidence="3" id="KW-1185">Reference proteome</keyword>
<accession>A0A3L7E2X2</accession>
<evidence type="ECO:0008006" key="4">
    <source>
        <dbReference type="Google" id="ProtNLM"/>
    </source>
</evidence>
<dbReference type="AlphaFoldDB" id="A0A3L7E2X2"/>
<feature type="transmembrane region" description="Helical" evidence="1">
    <location>
        <begin position="80"/>
        <end position="98"/>
    </location>
</feature>